<evidence type="ECO:0000256" key="3">
    <source>
        <dbReference type="ARBA" id="ARBA00012966"/>
    </source>
</evidence>
<feature type="domain" description="Nucleoside diphosphate kinase-like" evidence="8">
    <location>
        <begin position="1"/>
        <end position="138"/>
    </location>
</feature>
<evidence type="ECO:0000259" key="8">
    <source>
        <dbReference type="SMART" id="SM00562"/>
    </source>
</evidence>
<comment type="similarity">
    <text evidence="2">Belongs to the NDK family.</text>
</comment>
<dbReference type="InterPro" id="IPR023005">
    <property type="entry name" value="Nucleoside_diP_kinase_AS"/>
</dbReference>
<evidence type="ECO:0000256" key="4">
    <source>
        <dbReference type="ARBA" id="ARBA00022679"/>
    </source>
</evidence>
<evidence type="ECO:0000256" key="2">
    <source>
        <dbReference type="ARBA" id="ARBA00008142"/>
    </source>
</evidence>
<dbReference type="FunFam" id="3.30.70.141:FF:000002">
    <property type="entry name" value="Nucleoside diphosphate kinase"/>
    <property type="match status" value="1"/>
</dbReference>
<dbReference type="GO" id="GO:0006183">
    <property type="term" value="P:GTP biosynthetic process"/>
    <property type="evidence" value="ECO:0007669"/>
    <property type="project" value="InterPro"/>
</dbReference>
<dbReference type="PROSITE" id="PS00469">
    <property type="entry name" value="NDPK"/>
    <property type="match status" value="1"/>
</dbReference>
<dbReference type="Gene3D" id="3.30.70.141">
    <property type="entry name" value="Nucleoside diphosphate kinase-like domain"/>
    <property type="match status" value="1"/>
</dbReference>
<gene>
    <name evidence="9" type="ORF">B1B_12498</name>
</gene>
<keyword evidence="7" id="KW-0067">ATP-binding</keyword>
<proteinExistence type="inferred from homology"/>
<reference evidence="9" key="1">
    <citation type="submission" date="2013-08" db="EMBL/GenBank/DDBJ databases">
        <authorList>
            <person name="Mendez C."/>
            <person name="Richter M."/>
            <person name="Ferrer M."/>
            <person name="Sanchez J."/>
        </authorList>
    </citation>
    <scope>NUCLEOTIDE SEQUENCE</scope>
</reference>
<keyword evidence="5" id="KW-0547">Nucleotide-binding</keyword>
<sequence>MERTLVLIKPDGVQRGLVGEIVARFERRGLHMVGLRLLAVDRARAERHYAEHRERPFFEAVIDFITSSPVVAMVWEGPSVVTLVRSMMGPTNPAGAAPGTIRGDFGVDIGQNVIHGSDSPGRAEEEIGLFFSPEELVSWERDGTSWIYP</sequence>
<dbReference type="AlphaFoldDB" id="T1AYB8"/>
<accession>T1AYB8</accession>
<dbReference type="PRINTS" id="PR01243">
    <property type="entry name" value="NUCDPKINASE"/>
</dbReference>
<dbReference type="GO" id="GO:0004550">
    <property type="term" value="F:nucleoside diphosphate kinase activity"/>
    <property type="evidence" value="ECO:0007669"/>
    <property type="project" value="UniProtKB-EC"/>
</dbReference>
<evidence type="ECO:0000256" key="1">
    <source>
        <dbReference type="ARBA" id="ARBA00001946"/>
    </source>
</evidence>
<keyword evidence="6 9" id="KW-0418">Kinase</keyword>
<protein>
    <recommendedName>
        <fullName evidence="3">nucleoside-diphosphate kinase</fullName>
        <ecNumber evidence="3">2.7.4.6</ecNumber>
    </recommendedName>
</protein>
<dbReference type="GO" id="GO:0006228">
    <property type="term" value="P:UTP biosynthetic process"/>
    <property type="evidence" value="ECO:0007669"/>
    <property type="project" value="InterPro"/>
</dbReference>
<reference evidence="9" key="2">
    <citation type="journal article" date="2014" name="ISME J.">
        <title>Microbial stratification in low pH oxic and suboxic macroscopic growths along an acid mine drainage.</title>
        <authorList>
            <person name="Mendez-Garcia C."/>
            <person name="Mesa V."/>
            <person name="Sprenger R.R."/>
            <person name="Richter M."/>
            <person name="Diez M.S."/>
            <person name="Solano J."/>
            <person name="Bargiela R."/>
            <person name="Golyshina O.V."/>
            <person name="Manteca A."/>
            <person name="Ramos J.L."/>
            <person name="Gallego J.R."/>
            <person name="Llorente I."/>
            <person name="Martins Dos Santos V.A."/>
            <person name="Jensen O.N."/>
            <person name="Pelaez A.I."/>
            <person name="Sanchez J."/>
            <person name="Ferrer M."/>
        </authorList>
    </citation>
    <scope>NUCLEOTIDE SEQUENCE</scope>
</reference>
<dbReference type="GO" id="GO:0005524">
    <property type="term" value="F:ATP binding"/>
    <property type="evidence" value="ECO:0007669"/>
    <property type="project" value="UniProtKB-KW"/>
</dbReference>
<dbReference type="PANTHER" id="PTHR11349">
    <property type="entry name" value="NUCLEOSIDE DIPHOSPHATE KINASE"/>
    <property type="match status" value="1"/>
</dbReference>
<evidence type="ECO:0000256" key="5">
    <source>
        <dbReference type="ARBA" id="ARBA00022741"/>
    </source>
</evidence>
<dbReference type="EMBL" id="AUZY01008188">
    <property type="protein sequence ID" value="EQD47070.1"/>
    <property type="molecule type" value="Genomic_DNA"/>
</dbReference>
<organism evidence="9">
    <name type="scientific">mine drainage metagenome</name>
    <dbReference type="NCBI Taxonomy" id="410659"/>
    <lineage>
        <taxon>unclassified sequences</taxon>
        <taxon>metagenomes</taxon>
        <taxon>ecological metagenomes</taxon>
    </lineage>
</organism>
<dbReference type="GO" id="GO:0006241">
    <property type="term" value="P:CTP biosynthetic process"/>
    <property type="evidence" value="ECO:0007669"/>
    <property type="project" value="InterPro"/>
</dbReference>
<dbReference type="PROSITE" id="PS51374">
    <property type="entry name" value="NDPK_LIKE"/>
    <property type="match status" value="1"/>
</dbReference>
<dbReference type="SUPFAM" id="SSF54919">
    <property type="entry name" value="Nucleoside diphosphate kinase, NDK"/>
    <property type="match status" value="1"/>
</dbReference>
<keyword evidence="4 9" id="KW-0808">Transferase</keyword>
<dbReference type="NCBIfam" id="NF001908">
    <property type="entry name" value="PRK00668.1"/>
    <property type="match status" value="1"/>
</dbReference>
<dbReference type="HAMAP" id="MF_00451">
    <property type="entry name" value="NDP_kinase"/>
    <property type="match status" value="1"/>
</dbReference>
<dbReference type="EC" id="2.7.4.6" evidence="3"/>
<evidence type="ECO:0000313" key="9">
    <source>
        <dbReference type="EMBL" id="EQD47070.1"/>
    </source>
</evidence>
<evidence type="ECO:0000256" key="6">
    <source>
        <dbReference type="ARBA" id="ARBA00022777"/>
    </source>
</evidence>
<dbReference type="InterPro" id="IPR001564">
    <property type="entry name" value="Nucleoside_diP_kinase"/>
</dbReference>
<dbReference type="InterPro" id="IPR034907">
    <property type="entry name" value="NDK-like_dom"/>
</dbReference>
<comment type="cofactor">
    <cofactor evidence="1">
        <name>Mg(2+)</name>
        <dbReference type="ChEBI" id="CHEBI:18420"/>
    </cofactor>
</comment>
<dbReference type="Pfam" id="PF00334">
    <property type="entry name" value="NDK"/>
    <property type="match status" value="1"/>
</dbReference>
<comment type="caution">
    <text evidence="9">The sequence shown here is derived from an EMBL/GenBank/DDBJ whole genome shotgun (WGS) entry which is preliminary data.</text>
</comment>
<dbReference type="CDD" id="cd04413">
    <property type="entry name" value="NDPk_I"/>
    <property type="match status" value="1"/>
</dbReference>
<dbReference type="SMART" id="SM00562">
    <property type="entry name" value="NDK"/>
    <property type="match status" value="1"/>
</dbReference>
<dbReference type="InterPro" id="IPR036850">
    <property type="entry name" value="NDK-like_dom_sf"/>
</dbReference>
<name>T1AYB8_9ZZZZ</name>
<evidence type="ECO:0000256" key="7">
    <source>
        <dbReference type="ARBA" id="ARBA00022840"/>
    </source>
</evidence>